<evidence type="ECO:0000259" key="1">
    <source>
        <dbReference type="Pfam" id="PF19935"/>
    </source>
</evidence>
<comment type="caution">
    <text evidence="3">The sequence shown here is derived from an EMBL/GenBank/DDBJ whole genome shotgun (WGS) entry which is preliminary data.</text>
</comment>
<dbReference type="AlphaFoldDB" id="A0A8J7YV68"/>
<dbReference type="Pfam" id="PF19935">
    <property type="entry name" value="DUF6398"/>
    <property type="match status" value="1"/>
</dbReference>
<name>A0A8J7YV68_9ARCH</name>
<dbReference type="InterPro" id="IPR045651">
    <property type="entry name" value="DUF6398"/>
</dbReference>
<feature type="domain" description="DUF6398" evidence="1">
    <location>
        <begin position="12"/>
        <end position="112"/>
    </location>
</feature>
<protein>
    <recommendedName>
        <fullName evidence="1">DUF6398 domain-containing protein</fullName>
    </recommendedName>
</protein>
<reference evidence="3" key="1">
    <citation type="submission" date="2019-11" db="EMBL/GenBank/DDBJ databases">
        <title>Lipid analysis of CO2-rich subsurface aquifers suggests an autotrophy-based deep biosphere with lysolipids enriched in CPR bacteria.</title>
        <authorList>
            <person name="Probst A.J."/>
            <person name="Elling F.J."/>
            <person name="Castelle C.J."/>
            <person name="Zhu Q."/>
            <person name="Elvert M."/>
            <person name="Birarda G."/>
            <person name="Holman H.-Y."/>
            <person name="Lane K.R."/>
            <person name="Ladd B."/>
            <person name="Ryan M.C."/>
            <person name="Woyke T."/>
            <person name="Hinrichs K.-U."/>
            <person name="Banfield J.F."/>
        </authorList>
    </citation>
    <scope>NUCLEOTIDE SEQUENCE</scope>
    <source>
        <strain evidence="2">CG_2015-01_33_1645</strain>
        <strain evidence="3">CG_2015-04_33_537</strain>
    </source>
</reference>
<sequence length="139" mass="16044">MDAEKKNIKIKEIRDLIIDFAKDNLTKEEKGICLHILEKLSRKQKIDITRTKSNIWAASIIWAFCRANFKSEEGIGMDLLSSFFDVSKSTVGNKAGELCKMFKIDFFNPEYISQKIHEQNPLNNLVVTKDGFIVRKDML</sequence>
<gene>
    <name evidence="3" type="ORF">GW779_02760</name>
    <name evidence="2" type="ORF">GW910_05320</name>
</gene>
<evidence type="ECO:0000313" key="3">
    <source>
        <dbReference type="EMBL" id="NCS91329.1"/>
    </source>
</evidence>
<dbReference type="EMBL" id="JAACVF010000145">
    <property type="protein sequence ID" value="NCN65462.1"/>
    <property type="molecule type" value="Genomic_DNA"/>
</dbReference>
<evidence type="ECO:0000313" key="2">
    <source>
        <dbReference type="EMBL" id="NCN65462.1"/>
    </source>
</evidence>
<dbReference type="Proteomes" id="UP000768163">
    <property type="component" value="Unassembled WGS sequence"/>
</dbReference>
<organism evidence="3 4">
    <name type="scientific">Candidatus Altarchaeum hamiconexum</name>
    <dbReference type="NCBI Taxonomy" id="1803513"/>
    <lineage>
        <taxon>Archaea</taxon>
        <taxon>Candidatus Altarchaeota</taxon>
        <taxon>Candidatus Altiarchaeia</taxon>
        <taxon>Candidatus Altarchaeales</taxon>
        <taxon>Candidatus Altarchaeaceae</taxon>
        <taxon>Candidatus Altarchaeum</taxon>
    </lineage>
</organism>
<evidence type="ECO:0000313" key="4">
    <source>
        <dbReference type="Proteomes" id="UP000738826"/>
    </source>
</evidence>
<dbReference type="EMBL" id="JAACQH010000048">
    <property type="protein sequence ID" value="NCS91329.1"/>
    <property type="molecule type" value="Genomic_DNA"/>
</dbReference>
<accession>A0A8J7YV68</accession>
<dbReference type="Proteomes" id="UP000738826">
    <property type="component" value="Unassembled WGS sequence"/>
</dbReference>
<proteinExistence type="predicted"/>